<evidence type="ECO:0000313" key="2">
    <source>
        <dbReference type="Proteomes" id="UP000297245"/>
    </source>
</evidence>
<dbReference type="OrthoDB" id="3005893at2759"/>
<evidence type="ECO:0000313" key="1">
    <source>
        <dbReference type="EMBL" id="THV00126.1"/>
    </source>
</evidence>
<keyword evidence="2" id="KW-1185">Reference proteome</keyword>
<organism evidence="1 2">
    <name type="scientific">Dendrothele bispora (strain CBS 962.96)</name>
    <dbReference type="NCBI Taxonomy" id="1314807"/>
    <lineage>
        <taxon>Eukaryota</taxon>
        <taxon>Fungi</taxon>
        <taxon>Dikarya</taxon>
        <taxon>Basidiomycota</taxon>
        <taxon>Agaricomycotina</taxon>
        <taxon>Agaricomycetes</taxon>
        <taxon>Agaricomycetidae</taxon>
        <taxon>Agaricales</taxon>
        <taxon>Agaricales incertae sedis</taxon>
        <taxon>Dendrothele</taxon>
    </lineage>
</organism>
<protein>
    <submittedName>
        <fullName evidence="1">Uncharacterized protein</fullName>
    </submittedName>
</protein>
<accession>A0A4V4HGT8</accession>
<reference evidence="1 2" key="1">
    <citation type="journal article" date="2019" name="Nat. Ecol. Evol.">
        <title>Megaphylogeny resolves global patterns of mushroom evolution.</title>
        <authorList>
            <person name="Varga T."/>
            <person name="Krizsan K."/>
            <person name="Foldi C."/>
            <person name="Dima B."/>
            <person name="Sanchez-Garcia M."/>
            <person name="Sanchez-Ramirez S."/>
            <person name="Szollosi G.J."/>
            <person name="Szarkandi J.G."/>
            <person name="Papp V."/>
            <person name="Albert L."/>
            <person name="Andreopoulos W."/>
            <person name="Angelini C."/>
            <person name="Antonin V."/>
            <person name="Barry K.W."/>
            <person name="Bougher N.L."/>
            <person name="Buchanan P."/>
            <person name="Buyck B."/>
            <person name="Bense V."/>
            <person name="Catcheside P."/>
            <person name="Chovatia M."/>
            <person name="Cooper J."/>
            <person name="Damon W."/>
            <person name="Desjardin D."/>
            <person name="Finy P."/>
            <person name="Geml J."/>
            <person name="Haridas S."/>
            <person name="Hughes K."/>
            <person name="Justo A."/>
            <person name="Karasinski D."/>
            <person name="Kautmanova I."/>
            <person name="Kiss B."/>
            <person name="Kocsube S."/>
            <person name="Kotiranta H."/>
            <person name="LaButti K.M."/>
            <person name="Lechner B.E."/>
            <person name="Liimatainen K."/>
            <person name="Lipzen A."/>
            <person name="Lukacs Z."/>
            <person name="Mihaltcheva S."/>
            <person name="Morgado L.N."/>
            <person name="Niskanen T."/>
            <person name="Noordeloos M.E."/>
            <person name="Ohm R.A."/>
            <person name="Ortiz-Santana B."/>
            <person name="Ovrebo C."/>
            <person name="Racz N."/>
            <person name="Riley R."/>
            <person name="Savchenko A."/>
            <person name="Shiryaev A."/>
            <person name="Soop K."/>
            <person name="Spirin V."/>
            <person name="Szebenyi C."/>
            <person name="Tomsovsky M."/>
            <person name="Tulloss R.E."/>
            <person name="Uehling J."/>
            <person name="Grigoriev I.V."/>
            <person name="Vagvolgyi C."/>
            <person name="Papp T."/>
            <person name="Martin F.M."/>
            <person name="Miettinen O."/>
            <person name="Hibbett D.S."/>
            <person name="Nagy L.G."/>
        </authorList>
    </citation>
    <scope>NUCLEOTIDE SEQUENCE [LARGE SCALE GENOMIC DNA]</scope>
    <source>
        <strain evidence="1 2">CBS 962.96</strain>
    </source>
</reference>
<name>A0A4V4HGT8_DENBC</name>
<dbReference type="Proteomes" id="UP000297245">
    <property type="component" value="Unassembled WGS sequence"/>
</dbReference>
<sequence>MSNFFQNTSHSSFQGSHITNTAIDYNIYIAAVDNITHNIGSQDQIVSNGARGESIFDQYHSFRRGDIRFLRKLSTKVIDEEKTPLWWDRNPTQKRLKYTRNAHSVSLFGVAAEEMRIPHQNVVHLYGLSKQKSNPALVFCDNPELLKSLVVIPLESGKLEVPKNPWKSTPEKEGIVFEHGWTRFDYDGTNWGKNFSCSVNLPHTLETKLLSAWLCQGMFVANAAGGDVSKLDQYGVATSMEISLVPDFVVQHPNIIPEKIYMFIAPVSFNQSLENGSTEMSWGEREEIHYFWSFDQKGIPLLQSVCDSIGLPKYKAETCSTMLFYCNFEFQAIQHLQEFFGYDPSTQDFTKACQLPLIEVIPLSEDPDKSHEKLENWHTVHDEVSSSDSESTHDDTGAQSRAIWFAMPGVRQEMNLTVSEILSYQDLDVSELDSCFEDWSDLGSETSKFDSPSDGTVHG</sequence>
<dbReference type="AlphaFoldDB" id="A0A4V4HGT8"/>
<proteinExistence type="predicted"/>
<dbReference type="EMBL" id="ML179108">
    <property type="protein sequence ID" value="THV00126.1"/>
    <property type="molecule type" value="Genomic_DNA"/>
</dbReference>
<gene>
    <name evidence="1" type="ORF">K435DRAFT_935353</name>
</gene>